<dbReference type="EMBL" id="WNWQ01000310">
    <property type="protein sequence ID" value="KAE9970879.1"/>
    <property type="molecule type" value="Genomic_DNA"/>
</dbReference>
<dbReference type="Gene3D" id="3.40.50.1820">
    <property type="entry name" value="alpha/beta hydrolase"/>
    <property type="match status" value="1"/>
</dbReference>
<protein>
    <recommendedName>
        <fullName evidence="7">AB hydrolase-1 domain-containing protein</fullName>
    </recommendedName>
</protein>
<feature type="domain" description="AB hydrolase-1" evidence="3">
    <location>
        <begin position="7"/>
        <end position="239"/>
    </location>
</feature>
<dbReference type="InterPro" id="IPR000073">
    <property type="entry name" value="AB_hydrolase_1"/>
</dbReference>
<feature type="transmembrane region" description="Helical" evidence="2">
    <location>
        <begin position="473"/>
        <end position="494"/>
    </location>
</feature>
<evidence type="ECO:0008006" key="7">
    <source>
        <dbReference type="Google" id="ProtNLM"/>
    </source>
</evidence>
<feature type="transmembrane region" description="Helical" evidence="2">
    <location>
        <begin position="308"/>
        <end position="332"/>
    </location>
</feature>
<feature type="region of interest" description="Disordered" evidence="1">
    <location>
        <begin position="552"/>
        <end position="578"/>
    </location>
</feature>
<feature type="domain" description="Rhodopsin" evidence="4">
    <location>
        <begin position="292"/>
        <end position="537"/>
    </location>
</feature>
<dbReference type="InterPro" id="IPR052897">
    <property type="entry name" value="Sec-Metab_Biosynth_Hydrolase"/>
</dbReference>
<reference evidence="5 6" key="1">
    <citation type="submission" date="2019-11" db="EMBL/GenBank/DDBJ databases">
        <title>Venturia inaequalis Genome Resource.</title>
        <authorList>
            <person name="Lichtner F.J."/>
        </authorList>
    </citation>
    <scope>NUCLEOTIDE SEQUENCE [LARGE SCALE GENOMIC DNA]</scope>
    <source>
        <strain evidence="5">Bline_iso_100314</strain>
    </source>
</reference>
<dbReference type="SUPFAM" id="SSF53474">
    <property type="entry name" value="alpha/beta-Hydrolases"/>
    <property type="match status" value="1"/>
</dbReference>
<evidence type="ECO:0000313" key="6">
    <source>
        <dbReference type="Proteomes" id="UP000433883"/>
    </source>
</evidence>
<comment type="caution">
    <text evidence="5">The sequence shown here is derived from an EMBL/GenBank/DDBJ whole genome shotgun (WGS) entry which is preliminary data.</text>
</comment>
<evidence type="ECO:0000259" key="3">
    <source>
        <dbReference type="Pfam" id="PF12697"/>
    </source>
</evidence>
<dbReference type="Pfam" id="PF12697">
    <property type="entry name" value="Abhydrolase_6"/>
    <property type="match status" value="1"/>
</dbReference>
<evidence type="ECO:0000256" key="2">
    <source>
        <dbReference type="SAM" id="Phobius"/>
    </source>
</evidence>
<proteinExistence type="predicted"/>
<dbReference type="Proteomes" id="UP000433883">
    <property type="component" value="Unassembled WGS sequence"/>
</dbReference>
<feature type="transmembrane region" description="Helical" evidence="2">
    <location>
        <begin position="273"/>
        <end position="296"/>
    </location>
</feature>
<dbReference type="Pfam" id="PF20684">
    <property type="entry name" value="Fung_rhodopsin"/>
    <property type="match status" value="1"/>
</dbReference>
<dbReference type="InterPro" id="IPR029058">
    <property type="entry name" value="AB_hydrolase_fold"/>
</dbReference>
<dbReference type="AlphaFoldDB" id="A0A8H3ULJ7"/>
<dbReference type="PANTHER" id="PTHR37017:SF3">
    <property type="entry name" value="AB HYDROLASE-1 DOMAIN-CONTAINING PROTEIN"/>
    <property type="match status" value="1"/>
</dbReference>
<keyword evidence="2" id="KW-0812">Transmembrane</keyword>
<evidence type="ECO:0000259" key="4">
    <source>
        <dbReference type="Pfam" id="PF20684"/>
    </source>
</evidence>
<keyword evidence="2" id="KW-0472">Membrane</keyword>
<feature type="transmembrane region" description="Helical" evidence="2">
    <location>
        <begin position="387"/>
        <end position="411"/>
    </location>
</feature>
<name>A0A8H3ULJ7_VENIN</name>
<sequence length="622" mass="68446">MSSKVTLILVPGAWHTTEYWSKVISLLEPQGFKCVAVPLPSTNGTNTTTFGDDVHAVQRAIEVETNQGLDVVLVVHSYGGAVGQSAVRGFAKPKTGNIAHGYVIGLASMASGFGQTGISFINGLGGNPPPSWTAGPDGYATLAVDPKDLFYHDVEDADYWVSKLTKHSLKSLMEGGEHSYAGWKDVPVWYLATTEDHAFPAEAQKWMAGPTFAAGGDITIREIASSHSPMLSKPRETVDFILEAVVMPGGLHPPISLIATWKPNYVHPETRGWGIVVLAAVLLTLTYVVVLLRLWARFVLVKSAGIDDALITFNMVPLTGLAVSLYLAFRWYGFDRHVWDSPIAWLINGRKMTMVLEALYLTSTATTKISILFFYRRLSTGALSNGFIYSVYAAVAFVAVYYVIFMINLFAGCQPIEAFWLQANPFSSMKYHCFDEGANLIAAGVISVVQDFLACGMPMILFWKLQIPLKQKFALGAILGVGFFLCICGVLRIATTVPIYYTTYDMSWASYQGWIWFAVESHLAVICASAPALKVIANRTFSGSTWNSLRRSSERRKNDYPATSNANSSAARRLDQTTDRTMKTMASSEWLKHSGDDESIRRSMHDVELAYMNPGENRTTTF</sequence>
<feature type="transmembrane region" description="Helical" evidence="2">
    <location>
        <begin position="514"/>
        <end position="533"/>
    </location>
</feature>
<feature type="transmembrane region" description="Helical" evidence="2">
    <location>
        <begin position="440"/>
        <end position="461"/>
    </location>
</feature>
<accession>A0A8H3ULJ7</accession>
<dbReference type="PANTHER" id="PTHR37017">
    <property type="entry name" value="AB HYDROLASE-1 DOMAIN-CONTAINING PROTEIN-RELATED"/>
    <property type="match status" value="1"/>
</dbReference>
<dbReference type="InterPro" id="IPR049326">
    <property type="entry name" value="Rhodopsin_dom_fungi"/>
</dbReference>
<organism evidence="5 6">
    <name type="scientific">Venturia inaequalis</name>
    <name type="common">Apple scab fungus</name>
    <dbReference type="NCBI Taxonomy" id="5025"/>
    <lineage>
        <taxon>Eukaryota</taxon>
        <taxon>Fungi</taxon>
        <taxon>Dikarya</taxon>
        <taxon>Ascomycota</taxon>
        <taxon>Pezizomycotina</taxon>
        <taxon>Dothideomycetes</taxon>
        <taxon>Pleosporomycetidae</taxon>
        <taxon>Venturiales</taxon>
        <taxon>Venturiaceae</taxon>
        <taxon>Venturia</taxon>
    </lineage>
</organism>
<evidence type="ECO:0000256" key="1">
    <source>
        <dbReference type="SAM" id="MobiDB-lite"/>
    </source>
</evidence>
<evidence type="ECO:0000313" key="5">
    <source>
        <dbReference type="EMBL" id="KAE9970879.1"/>
    </source>
</evidence>
<keyword evidence="2" id="KW-1133">Transmembrane helix</keyword>
<gene>
    <name evidence="5" type="ORF">BLS_004717</name>
</gene>
<feature type="transmembrane region" description="Helical" evidence="2">
    <location>
        <begin position="352"/>
        <end position="375"/>
    </location>
</feature>